<keyword evidence="1" id="KW-0433">Leucine-rich repeat</keyword>
<evidence type="ECO:0000256" key="4">
    <source>
        <dbReference type="SAM" id="SignalP"/>
    </source>
</evidence>
<proteinExistence type="predicted"/>
<accession>A0A1Y9IWH2</accession>
<keyword evidence="3" id="KW-0175">Coiled coil</keyword>
<feature type="chain" id="PRO_5012418819" evidence="4">
    <location>
        <begin position="22"/>
        <end position="626"/>
    </location>
</feature>
<dbReference type="Gene3D" id="1.20.5.110">
    <property type="match status" value="1"/>
</dbReference>
<evidence type="ECO:0000256" key="2">
    <source>
        <dbReference type="ARBA" id="ARBA00022737"/>
    </source>
</evidence>
<keyword evidence="2" id="KW-0677">Repeat</keyword>
<dbReference type="SMART" id="SM00369">
    <property type="entry name" value="LRR_TYP"/>
    <property type="match status" value="5"/>
</dbReference>
<dbReference type="InterPro" id="IPR003591">
    <property type="entry name" value="Leu-rich_rpt_typical-subtyp"/>
</dbReference>
<dbReference type="PANTHER" id="PTHR24366:SF96">
    <property type="entry name" value="LEUCINE RICH REPEAT CONTAINING 53"/>
    <property type="match status" value="1"/>
</dbReference>
<dbReference type="EnsemblMetazoa" id="AMIN016045-RA">
    <property type="protein sequence ID" value="AMIN016045-PA"/>
    <property type="gene ID" value="AMIN016045"/>
</dbReference>
<name>A0A1Y9IWH2_9DIPT</name>
<dbReference type="PANTHER" id="PTHR24366">
    <property type="entry name" value="IG(IMMUNOGLOBULIN) AND LRR(LEUCINE RICH REPEAT) DOMAINS"/>
    <property type="match status" value="1"/>
</dbReference>
<evidence type="ECO:0000256" key="1">
    <source>
        <dbReference type="ARBA" id="ARBA00022614"/>
    </source>
</evidence>
<dbReference type="Proteomes" id="UP000075920">
    <property type="component" value="Unassembled WGS sequence"/>
</dbReference>
<reference evidence="5" key="2">
    <citation type="submission" date="2020-05" db="UniProtKB">
        <authorList>
            <consortium name="EnsemblMetazoa"/>
        </authorList>
    </citation>
    <scope>IDENTIFICATION</scope>
    <source>
        <strain evidence="5">MINIMUS1</strain>
    </source>
</reference>
<protein>
    <submittedName>
        <fullName evidence="5">Uncharacterized protein</fullName>
    </submittedName>
</protein>
<sequence>MGWLHSVLLLSVFLGCSLVAAQYEEHNFAGQWVTTTKPSHPDEESSNGNSCSKRYNCRESNQQHDCVFEDVSIDRDTYYVCYGHYNHSLNDQKKITFKNSTMRKLPVTFLDSFRQIEELYLSNLQMEEIEPDALTNGINIEKLDMSFNVIRDLPQAAFGNMRSLRQLVLDRNELSNLPDAIFSGKPNLTSLSIANNKLERIDESVTSLESLILSSNKLTSIDLAIFPSLFYGNVSFNLLTKLTISVAVEILDASHNRINTVTGQRNYNLKILYLAHNNLTDTAWLLQFFKLEVLDLSYNELEEITAKHFKHMNYLKELYLSNNRLVKYTQGSSPILSLKVLDVRHNHLLYVEKNQKQFDTLEQLYLDDNSIVTLKLSSTNKLQNLTLSKNDWDCKNLGELLPNVNKSVIGDSDRSCKQEYQLVNDLCCKVSDKPYLDRLIKQISGASLAEKFQRASGRCSVDDTIKSVQNFENFVITQNKRLQTTPQRDAEINQLQVDIQKLTQRSNQFKHAVTSLDVEVENNLRRYRVIKEPLVPSKENLRKVYAHLNNRREFKKQETKNRESDALLKKEEREAAERKNINCKDEVNKLKTNLKQIKLNIKTQETVVKRLEKTVNRNPDTRRITK</sequence>
<evidence type="ECO:0000313" key="5">
    <source>
        <dbReference type="EnsemblMetazoa" id="AMIN016045-PA"/>
    </source>
</evidence>
<dbReference type="AlphaFoldDB" id="A0A1Y9IWH2"/>
<evidence type="ECO:0000256" key="3">
    <source>
        <dbReference type="SAM" id="Coils"/>
    </source>
</evidence>
<keyword evidence="6" id="KW-1185">Reference proteome</keyword>
<dbReference type="InterPro" id="IPR032675">
    <property type="entry name" value="LRR_dom_sf"/>
</dbReference>
<dbReference type="Gene3D" id="1.20.5.340">
    <property type="match status" value="1"/>
</dbReference>
<dbReference type="VEuPathDB" id="VectorBase:AMIN016045"/>
<feature type="signal peptide" evidence="4">
    <location>
        <begin position="1"/>
        <end position="21"/>
    </location>
</feature>
<evidence type="ECO:0000313" key="6">
    <source>
        <dbReference type="Proteomes" id="UP000075920"/>
    </source>
</evidence>
<keyword evidence="4" id="KW-0732">Signal</keyword>
<dbReference type="Gene3D" id="3.80.10.10">
    <property type="entry name" value="Ribonuclease Inhibitor"/>
    <property type="match status" value="1"/>
</dbReference>
<dbReference type="SUPFAM" id="SSF52058">
    <property type="entry name" value="L domain-like"/>
    <property type="match status" value="1"/>
</dbReference>
<organism evidence="5 6">
    <name type="scientific">Anopheles minimus</name>
    <dbReference type="NCBI Taxonomy" id="112268"/>
    <lineage>
        <taxon>Eukaryota</taxon>
        <taxon>Metazoa</taxon>
        <taxon>Ecdysozoa</taxon>
        <taxon>Arthropoda</taxon>
        <taxon>Hexapoda</taxon>
        <taxon>Insecta</taxon>
        <taxon>Pterygota</taxon>
        <taxon>Neoptera</taxon>
        <taxon>Endopterygota</taxon>
        <taxon>Diptera</taxon>
        <taxon>Nematocera</taxon>
        <taxon>Culicoidea</taxon>
        <taxon>Culicidae</taxon>
        <taxon>Anophelinae</taxon>
        <taxon>Anopheles</taxon>
    </lineage>
</organism>
<reference evidence="6" key="1">
    <citation type="submission" date="2013-03" db="EMBL/GenBank/DDBJ databases">
        <title>The Genome Sequence of Anopheles minimus MINIMUS1.</title>
        <authorList>
            <consortium name="The Broad Institute Genomics Platform"/>
            <person name="Neafsey D.E."/>
            <person name="Walton C."/>
            <person name="Walker B."/>
            <person name="Young S.K."/>
            <person name="Zeng Q."/>
            <person name="Gargeya S."/>
            <person name="Fitzgerald M."/>
            <person name="Haas B."/>
            <person name="Abouelleil A."/>
            <person name="Allen A.W."/>
            <person name="Alvarado L."/>
            <person name="Arachchi H.M."/>
            <person name="Berlin A.M."/>
            <person name="Chapman S.B."/>
            <person name="Gainer-Dewar J."/>
            <person name="Goldberg J."/>
            <person name="Griggs A."/>
            <person name="Gujja S."/>
            <person name="Hansen M."/>
            <person name="Howarth C."/>
            <person name="Imamovic A."/>
            <person name="Ireland A."/>
            <person name="Larimer J."/>
            <person name="McCowan C."/>
            <person name="Murphy C."/>
            <person name="Pearson M."/>
            <person name="Poon T.W."/>
            <person name="Priest M."/>
            <person name="Roberts A."/>
            <person name="Saif S."/>
            <person name="Shea T."/>
            <person name="Sisk P."/>
            <person name="Sykes S."/>
            <person name="Wortman J."/>
            <person name="Nusbaum C."/>
            <person name="Birren B."/>
        </authorList>
    </citation>
    <scope>NUCLEOTIDE SEQUENCE [LARGE SCALE GENOMIC DNA]</scope>
    <source>
        <strain evidence="6">MINIMUS1</strain>
    </source>
</reference>
<dbReference type="PROSITE" id="PS51450">
    <property type="entry name" value="LRR"/>
    <property type="match status" value="2"/>
</dbReference>
<feature type="coiled-coil region" evidence="3">
    <location>
        <begin position="538"/>
        <end position="614"/>
    </location>
</feature>
<dbReference type="InterPro" id="IPR001611">
    <property type="entry name" value="Leu-rich_rpt"/>
</dbReference>
<dbReference type="STRING" id="112268.A0A1Y9IWH2"/>
<dbReference type="Pfam" id="PF13855">
    <property type="entry name" value="LRR_8"/>
    <property type="match status" value="2"/>
</dbReference>